<feature type="active site" description="Nucleophile" evidence="2">
    <location>
        <position position="54"/>
    </location>
</feature>
<reference evidence="5" key="1">
    <citation type="journal article" date="2019" name="Int. J. Syst. Evol. Microbiol.">
        <title>The Global Catalogue of Microorganisms (GCM) 10K type strain sequencing project: providing services to taxonomists for standard genome sequencing and annotation.</title>
        <authorList>
            <consortium name="The Broad Institute Genomics Platform"/>
            <consortium name="The Broad Institute Genome Sequencing Center for Infectious Disease"/>
            <person name="Wu L."/>
            <person name="Ma J."/>
        </authorList>
    </citation>
    <scope>NUCLEOTIDE SEQUENCE [LARGE SCALE GENOMIC DNA]</scope>
    <source>
        <strain evidence="5">JCM 9371</strain>
    </source>
</reference>
<keyword evidence="2" id="KW-0442">Lipid degradation</keyword>
<dbReference type="PANTHER" id="PTHR46394">
    <property type="entry name" value="ANNEXIN"/>
    <property type="match status" value="1"/>
</dbReference>
<comment type="caution">
    <text evidence="4">The sequence shown here is derived from an EMBL/GenBank/DDBJ whole genome shotgun (WGS) entry which is preliminary data.</text>
</comment>
<feature type="short sequence motif" description="GXGXXG" evidence="2">
    <location>
        <begin position="22"/>
        <end position="27"/>
    </location>
</feature>
<dbReference type="CDD" id="cd07207">
    <property type="entry name" value="Pat_ExoU_VipD_like"/>
    <property type="match status" value="1"/>
</dbReference>
<dbReference type="InterPro" id="IPR052580">
    <property type="entry name" value="Lipid_Hydrolase"/>
</dbReference>
<dbReference type="InterPro" id="IPR002641">
    <property type="entry name" value="PNPLA_dom"/>
</dbReference>
<keyword evidence="2" id="KW-0378">Hydrolase</keyword>
<evidence type="ECO:0000259" key="3">
    <source>
        <dbReference type="PROSITE" id="PS51635"/>
    </source>
</evidence>
<feature type="short sequence motif" description="GXSXG" evidence="2">
    <location>
        <begin position="52"/>
        <end position="56"/>
    </location>
</feature>
<dbReference type="Gene3D" id="3.40.1090.10">
    <property type="entry name" value="Cytosolic phospholipase A2 catalytic domain"/>
    <property type="match status" value="2"/>
</dbReference>
<evidence type="ECO:0000313" key="5">
    <source>
        <dbReference type="Proteomes" id="UP001597063"/>
    </source>
</evidence>
<keyword evidence="5" id="KW-1185">Reference proteome</keyword>
<feature type="active site" description="Proton acceptor" evidence="2">
    <location>
        <position position="209"/>
    </location>
</feature>
<evidence type="ECO:0000256" key="2">
    <source>
        <dbReference type="PROSITE-ProRule" id="PRU01161"/>
    </source>
</evidence>
<keyword evidence="1 2" id="KW-0443">Lipid metabolism</keyword>
<name>A0ABW2XQN1_9ACTN</name>
<evidence type="ECO:0000313" key="4">
    <source>
        <dbReference type="EMBL" id="MFD0687950.1"/>
    </source>
</evidence>
<dbReference type="Proteomes" id="UP001597063">
    <property type="component" value="Unassembled WGS sequence"/>
</dbReference>
<dbReference type="PANTHER" id="PTHR46394:SF1">
    <property type="entry name" value="PNPLA DOMAIN-CONTAINING PROTEIN"/>
    <property type="match status" value="1"/>
</dbReference>
<dbReference type="SUPFAM" id="SSF52151">
    <property type="entry name" value="FabD/lysophospholipase-like"/>
    <property type="match status" value="1"/>
</dbReference>
<dbReference type="Pfam" id="PF01734">
    <property type="entry name" value="Patatin"/>
    <property type="match status" value="1"/>
</dbReference>
<dbReference type="RefSeq" id="WP_131761324.1">
    <property type="nucleotide sequence ID" value="NZ_CAACUY010000159.1"/>
</dbReference>
<gene>
    <name evidence="4" type="ORF">ACFQZM_25870</name>
</gene>
<feature type="domain" description="PNPLA" evidence="3">
    <location>
        <begin position="18"/>
        <end position="222"/>
    </location>
</feature>
<dbReference type="InterPro" id="IPR016035">
    <property type="entry name" value="Acyl_Trfase/lysoPLipase"/>
</dbReference>
<protein>
    <submittedName>
        <fullName evidence="4">Patatin-like phospholipase family protein</fullName>
    </submittedName>
</protein>
<evidence type="ECO:0000256" key="1">
    <source>
        <dbReference type="ARBA" id="ARBA00023098"/>
    </source>
</evidence>
<accession>A0ABW2XQN1</accession>
<dbReference type="PROSITE" id="PS51635">
    <property type="entry name" value="PNPLA"/>
    <property type="match status" value="1"/>
</dbReference>
<sequence>MAELVHPPEGAANKRADLVLEGGGVKGIALVGAIAELEEQGYGLGRPARVAGTSAGAITGAMLAAGMPVPEMIRVMRGLDYRRFKDGPPLGAVGRGASLVAKLGMYRGDELHRWVARRLKDCGVETFGQLRLDDPDSGLPPERAYALSVVTSDVSSGRMVVLPWDYHRYGLDPDEQSVADAVRASASIPVYFRPWRVRAKGGRRSIQVDGGLLSNYPINLFDRRDRVVPRWPTFGVKLCARPPEGGPFPQWRTVRGPATYTRAVVSTMADAHDRVLMDEPSIVARSMFADTDGVSATDFDLDARTRERLFESGRQAARDFLATWDYARYLAKYRA</sequence>
<dbReference type="EMBL" id="JBHTGP010000013">
    <property type="protein sequence ID" value="MFD0687950.1"/>
    <property type="molecule type" value="Genomic_DNA"/>
</dbReference>
<feature type="short sequence motif" description="DGA/G" evidence="2">
    <location>
        <begin position="209"/>
        <end position="211"/>
    </location>
</feature>
<organism evidence="4 5">
    <name type="scientific">Actinomadura fibrosa</name>
    <dbReference type="NCBI Taxonomy" id="111802"/>
    <lineage>
        <taxon>Bacteria</taxon>
        <taxon>Bacillati</taxon>
        <taxon>Actinomycetota</taxon>
        <taxon>Actinomycetes</taxon>
        <taxon>Streptosporangiales</taxon>
        <taxon>Thermomonosporaceae</taxon>
        <taxon>Actinomadura</taxon>
    </lineage>
</organism>
<proteinExistence type="predicted"/>